<evidence type="ECO:0000256" key="4">
    <source>
        <dbReference type="ARBA" id="ARBA00023033"/>
    </source>
</evidence>
<evidence type="ECO:0000313" key="7">
    <source>
        <dbReference type="EMBL" id="MBB4960379.1"/>
    </source>
</evidence>
<keyword evidence="8" id="KW-1185">Reference proteome</keyword>
<evidence type="ECO:0000313" key="8">
    <source>
        <dbReference type="Proteomes" id="UP000578819"/>
    </source>
</evidence>
<dbReference type="EMBL" id="JACHJW010000001">
    <property type="protein sequence ID" value="MBB4960379.1"/>
    <property type="molecule type" value="Genomic_DNA"/>
</dbReference>
<sequence length="359" mass="39163">MRRWRTGPRLQSGRPPTPGHTQSAPAPPHRPGQPPTQPREDEIVTPRPFRFTTSAPALDRPVARWRDEIRRIEDLGFSSVSVSDHLTGGWSMDPLVAMTVAAEATTRLRVLGLVFCNDFRHPALLHRSLANLDVFSGGRVEIGLGAGWQRADHDAVGVRFDPPGIRVDRLTEAVELLSGLFGDKPVTFTGQHYQVTELPGVPRPVQLPRPPLLIGGGSRRILELAGRCADIVGINPRLAPDVDPLSAITEMGPRRLDRKVAWARAAAVRAGRDPAGLEFQVRMFDVRVVHRGLTHRSSSSHATRVDPATLADSPVALHGSVDECVDKLLSVRERFGFSYLHLGSNLAAAAPIVARLVGR</sequence>
<evidence type="ECO:0000259" key="6">
    <source>
        <dbReference type="Pfam" id="PF00296"/>
    </source>
</evidence>
<dbReference type="GO" id="GO:0046306">
    <property type="term" value="P:alkanesulfonate catabolic process"/>
    <property type="evidence" value="ECO:0007669"/>
    <property type="project" value="TreeGrafter"/>
</dbReference>
<keyword evidence="3" id="KW-0560">Oxidoreductase</keyword>
<feature type="region of interest" description="Disordered" evidence="5">
    <location>
        <begin position="1"/>
        <end position="47"/>
    </location>
</feature>
<dbReference type="InterPro" id="IPR019923">
    <property type="entry name" value="Lucif-like_OxRdtase_MSMEG_2516"/>
</dbReference>
<keyword evidence="1" id="KW-0285">Flavoprotein</keyword>
<dbReference type="GO" id="GO:0008726">
    <property type="term" value="F:alkanesulfonate monooxygenase activity"/>
    <property type="evidence" value="ECO:0007669"/>
    <property type="project" value="TreeGrafter"/>
</dbReference>
<feature type="compositionally biased region" description="Pro residues" evidence="5">
    <location>
        <begin position="25"/>
        <end position="37"/>
    </location>
</feature>
<dbReference type="Gene3D" id="3.20.20.30">
    <property type="entry name" value="Luciferase-like domain"/>
    <property type="match status" value="1"/>
</dbReference>
<evidence type="ECO:0000256" key="1">
    <source>
        <dbReference type="ARBA" id="ARBA00022630"/>
    </source>
</evidence>
<reference evidence="7 8" key="1">
    <citation type="submission" date="2020-08" db="EMBL/GenBank/DDBJ databases">
        <title>Sequencing the genomes of 1000 actinobacteria strains.</title>
        <authorList>
            <person name="Klenk H.-P."/>
        </authorList>
    </citation>
    <scope>NUCLEOTIDE SEQUENCE [LARGE SCALE GENOMIC DNA]</scope>
    <source>
        <strain evidence="7 8">DSM 45886</strain>
    </source>
</reference>
<dbReference type="PANTHER" id="PTHR42847:SF4">
    <property type="entry name" value="ALKANESULFONATE MONOOXYGENASE-RELATED"/>
    <property type="match status" value="1"/>
</dbReference>
<dbReference type="Proteomes" id="UP000578819">
    <property type="component" value="Unassembled WGS sequence"/>
</dbReference>
<dbReference type="RefSeq" id="WP_184536161.1">
    <property type="nucleotide sequence ID" value="NZ_JACHJW010000001.1"/>
</dbReference>
<feature type="domain" description="Luciferase-like" evidence="6">
    <location>
        <begin position="60"/>
        <end position="331"/>
    </location>
</feature>
<evidence type="ECO:0000256" key="2">
    <source>
        <dbReference type="ARBA" id="ARBA00022643"/>
    </source>
</evidence>
<keyword evidence="4" id="KW-0503">Monooxygenase</keyword>
<dbReference type="SUPFAM" id="SSF51679">
    <property type="entry name" value="Bacterial luciferase-like"/>
    <property type="match status" value="1"/>
</dbReference>
<dbReference type="InterPro" id="IPR050172">
    <property type="entry name" value="SsuD_RutA_monooxygenase"/>
</dbReference>
<protein>
    <submittedName>
        <fullName evidence="7">Putative F420-dependent oxidoreductase</fullName>
    </submittedName>
</protein>
<evidence type="ECO:0000256" key="3">
    <source>
        <dbReference type="ARBA" id="ARBA00023002"/>
    </source>
</evidence>
<accession>A0A7W7WR12</accession>
<evidence type="ECO:0000256" key="5">
    <source>
        <dbReference type="SAM" id="MobiDB-lite"/>
    </source>
</evidence>
<dbReference type="PANTHER" id="PTHR42847">
    <property type="entry name" value="ALKANESULFONATE MONOOXYGENASE"/>
    <property type="match status" value="1"/>
</dbReference>
<gene>
    <name evidence="7" type="ORF">FHR38_004112</name>
</gene>
<keyword evidence="2" id="KW-0288">FMN</keyword>
<name>A0A7W7WR12_9ACTN</name>
<dbReference type="InterPro" id="IPR036661">
    <property type="entry name" value="Luciferase-like_sf"/>
</dbReference>
<dbReference type="NCBIfam" id="TIGR03621">
    <property type="entry name" value="F420_MSMEG_2516"/>
    <property type="match status" value="1"/>
</dbReference>
<proteinExistence type="predicted"/>
<dbReference type="Pfam" id="PF00296">
    <property type="entry name" value="Bac_luciferase"/>
    <property type="match status" value="1"/>
</dbReference>
<dbReference type="InterPro" id="IPR011251">
    <property type="entry name" value="Luciferase-like_dom"/>
</dbReference>
<organism evidence="7 8">
    <name type="scientific">Micromonospora polyrhachis</name>
    <dbReference type="NCBI Taxonomy" id="1282883"/>
    <lineage>
        <taxon>Bacteria</taxon>
        <taxon>Bacillati</taxon>
        <taxon>Actinomycetota</taxon>
        <taxon>Actinomycetes</taxon>
        <taxon>Micromonosporales</taxon>
        <taxon>Micromonosporaceae</taxon>
        <taxon>Micromonospora</taxon>
    </lineage>
</organism>
<dbReference type="AlphaFoldDB" id="A0A7W7WR12"/>
<comment type="caution">
    <text evidence="7">The sequence shown here is derived from an EMBL/GenBank/DDBJ whole genome shotgun (WGS) entry which is preliminary data.</text>
</comment>